<dbReference type="Proteomes" id="UP001066276">
    <property type="component" value="Chromosome 2_1"/>
</dbReference>
<dbReference type="InterPro" id="IPR036186">
    <property type="entry name" value="Serpin_sf"/>
</dbReference>
<gene>
    <name evidence="3" type="ORF">NDU88_005232</name>
</gene>
<dbReference type="SUPFAM" id="SSF56574">
    <property type="entry name" value="Serpins"/>
    <property type="match status" value="1"/>
</dbReference>
<dbReference type="InterPro" id="IPR000215">
    <property type="entry name" value="Serpin_fam"/>
</dbReference>
<name>A0AAV7VMM0_PLEWA</name>
<evidence type="ECO:0000259" key="2">
    <source>
        <dbReference type="SMART" id="SM00093"/>
    </source>
</evidence>
<reference evidence="3" key="1">
    <citation type="journal article" date="2022" name="bioRxiv">
        <title>Sequencing and chromosome-scale assembly of the giantPleurodeles waltlgenome.</title>
        <authorList>
            <person name="Brown T."/>
            <person name="Elewa A."/>
            <person name="Iarovenko S."/>
            <person name="Subramanian E."/>
            <person name="Araus A.J."/>
            <person name="Petzold A."/>
            <person name="Susuki M."/>
            <person name="Suzuki K.-i.T."/>
            <person name="Hayashi T."/>
            <person name="Toyoda A."/>
            <person name="Oliveira C."/>
            <person name="Osipova E."/>
            <person name="Leigh N.D."/>
            <person name="Simon A."/>
            <person name="Yun M.H."/>
        </authorList>
    </citation>
    <scope>NUCLEOTIDE SEQUENCE</scope>
    <source>
        <strain evidence="3">20211129_DDA</strain>
        <tissue evidence="3">Liver</tissue>
    </source>
</reference>
<dbReference type="InterPro" id="IPR023796">
    <property type="entry name" value="Serpin_dom"/>
</dbReference>
<dbReference type="GO" id="GO:0005615">
    <property type="term" value="C:extracellular space"/>
    <property type="evidence" value="ECO:0007669"/>
    <property type="project" value="InterPro"/>
</dbReference>
<sequence>MNRMVKLCVQKAVELRKPLSEVLNEVWPLVMATLLQANINVALDIYKKIIEQDKKANIIFSPICISASLALASKGAKNDTETKMKTVLHIENAKDVDFGYQSIASELAKISESNSLKLIKRLYVDKSLNCTKEFINSSKKPYPSQLEIVDFKEHPKETREQINKNISELTNGKIETILCEDNATDQTKLLLLGAAICSGKWLKKFDKTKTKEVPFRISKTESKPVQMMQLEARCFMGYVKELKTLVLDLPCENKAMSMIILLPQDIEDDSTGLEQLEKELTYEKFVHWTNPSMMANTKVNVSLPKFKVFRRYDLKSLLTSLGLGDIFNEEVADFSGMTETKGVALSQAIHEASLEISEDGLEEPDMARERVLMHKDEFNGDHPFLMAVRHNKSRSILMLGKFCSP</sequence>
<evidence type="ECO:0000313" key="3">
    <source>
        <dbReference type="EMBL" id="KAJ1201422.1"/>
    </source>
</evidence>
<dbReference type="Pfam" id="PF00079">
    <property type="entry name" value="Serpin"/>
    <property type="match status" value="1"/>
</dbReference>
<dbReference type="AlphaFoldDB" id="A0AAV7VMM0"/>
<evidence type="ECO:0000256" key="1">
    <source>
        <dbReference type="ARBA" id="ARBA00006426"/>
    </source>
</evidence>
<dbReference type="FunFam" id="2.30.39.10:FF:000014">
    <property type="entry name" value="Serpin family B member 9"/>
    <property type="match status" value="1"/>
</dbReference>
<comment type="similarity">
    <text evidence="1">Belongs to the serpin family. Ov-serpin subfamily.</text>
</comment>
<dbReference type="GO" id="GO:0004867">
    <property type="term" value="F:serine-type endopeptidase inhibitor activity"/>
    <property type="evidence" value="ECO:0007669"/>
    <property type="project" value="InterPro"/>
</dbReference>
<dbReference type="Gene3D" id="2.30.39.10">
    <property type="entry name" value="Alpha-1-antitrypsin, domain 1"/>
    <property type="match status" value="1"/>
</dbReference>
<dbReference type="PANTHER" id="PTHR11461:SF55">
    <property type="entry name" value="SERPIN B5"/>
    <property type="match status" value="1"/>
</dbReference>
<protein>
    <recommendedName>
        <fullName evidence="2">Serpin domain-containing protein</fullName>
    </recommendedName>
</protein>
<keyword evidence="4" id="KW-1185">Reference proteome</keyword>
<organism evidence="3 4">
    <name type="scientific">Pleurodeles waltl</name>
    <name type="common">Iberian ribbed newt</name>
    <dbReference type="NCBI Taxonomy" id="8319"/>
    <lineage>
        <taxon>Eukaryota</taxon>
        <taxon>Metazoa</taxon>
        <taxon>Chordata</taxon>
        <taxon>Craniata</taxon>
        <taxon>Vertebrata</taxon>
        <taxon>Euteleostomi</taxon>
        <taxon>Amphibia</taxon>
        <taxon>Batrachia</taxon>
        <taxon>Caudata</taxon>
        <taxon>Salamandroidea</taxon>
        <taxon>Salamandridae</taxon>
        <taxon>Pleurodelinae</taxon>
        <taxon>Pleurodeles</taxon>
    </lineage>
</organism>
<proteinExistence type="inferred from homology"/>
<dbReference type="InterPro" id="IPR042178">
    <property type="entry name" value="Serpin_sf_1"/>
</dbReference>
<dbReference type="EMBL" id="JANPWB010000003">
    <property type="protein sequence ID" value="KAJ1201422.1"/>
    <property type="molecule type" value="Genomic_DNA"/>
</dbReference>
<evidence type="ECO:0000313" key="4">
    <source>
        <dbReference type="Proteomes" id="UP001066276"/>
    </source>
</evidence>
<comment type="caution">
    <text evidence="3">The sequence shown here is derived from an EMBL/GenBank/DDBJ whole genome shotgun (WGS) entry which is preliminary data.</text>
</comment>
<accession>A0AAV7VMM0</accession>
<dbReference type="SMART" id="SM00093">
    <property type="entry name" value="SERPIN"/>
    <property type="match status" value="1"/>
</dbReference>
<feature type="domain" description="Serpin" evidence="2">
    <location>
        <begin position="43"/>
        <end position="405"/>
    </location>
</feature>
<dbReference type="Gene3D" id="3.30.497.10">
    <property type="entry name" value="Antithrombin, subunit I, domain 2"/>
    <property type="match status" value="1"/>
</dbReference>
<dbReference type="PANTHER" id="PTHR11461">
    <property type="entry name" value="SERINE PROTEASE INHIBITOR, SERPIN"/>
    <property type="match status" value="1"/>
</dbReference>
<dbReference type="InterPro" id="IPR000240">
    <property type="entry name" value="Serpin_B9/Maspin"/>
</dbReference>
<dbReference type="InterPro" id="IPR042185">
    <property type="entry name" value="Serpin_sf_2"/>
</dbReference>
<dbReference type="PRINTS" id="PR00676">
    <property type="entry name" value="MASPIN"/>
</dbReference>